<evidence type="ECO:0000256" key="7">
    <source>
        <dbReference type="ARBA" id="ARBA00022660"/>
    </source>
</evidence>
<organism evidence="20">
    <name type="scientific">Phintella cavaleriei</name>
    <dbReference type="NCBI Taxonomy" id="1112466"/>
    <lineage>
        <taxon>Eukaryota</taxon>
        <taxon>Metazoa</taxon>
        <taxon>Ecdysozoa</taxon>
        <taxon>Arthropoda</taxon>
        <taxon>Chelicerata</taxon>
        <taxon>Arachnida</taxon>
        <taxon>Araneae</taxon>
        <taxon>Araneomorphae</taxon>
        <taxon>Entelegynae</taxon>
        <taxon>Dionycha</taxon>
        <taxon>Salticidae</taxon>
        <taxon>Salticinae</taxon>
        <taxon>Salticoida</taxon>
        <taxon>Chrysillini</taxon>
        <taxon>Phintella</taxon>
    </lineage>
</organism>
<protein>
    <recommendedName>
        <fullName evidence="5 18">NADH-ubiquinone oxidoreductase chain 2</fullName>
        <ecNumber evidence="4 18">7.1.1.2</ecNumber>
    </recommendedName>
</protein>
<keyword evidence="14 18" id="KW-0830">Ubiquinone</keyword>
<dbReference type="PANTHER" id="PTHR46552:SF1">
    <property type="entry name" value="NADH-UBIQUINONE OXIDOREDUCTASE CHAIN 2"/>
    <property type="match status" value="1"/>
</dbReference>
<dbReference type="EMBL" id="MW540530">
    <property type="protein sequence ID" value="QTT58085.1"/>
    <property type="molecule type" value="Genomic_DNA"/>
</dbReference>
<sequence length="309" mass="36686">MYMVSFIVTMSSDDWFLVWVGLEINMLSFLVLMFRRCSLKIIESCLKYFFIQSLGSALFISMFYLNYYEMGYMWLIMLSYKIGAGPFFYWFPSLCSGVNWLICYFLMIFQKFLPLLLISMFVCWFMWLMAWMSLLMGIFGSFNQNNIKQLLGYSSIHHLGWIYMIGMNNGEIFWLLYLMLYSVVLLSVVILLIKGEVINFIKMYSSEYKLLFILSMLSMAGLPPLLGFYLKWMALLIIIEFSKLYLMMMVLVSVVMLYIYMRILYDIFMGGSMKNSWFSWKLSKYNIFVDIYSIMGIMMGMFVGIYMLM</sequence>
<keyword evidence="13 18" id="KW-0520">NAD</keyword>
<evidence type="ECO:0000256" key="5">
    <source>
        <dbReference type="ARBA" id="ARBA00021008"/>
    </source>
</evidence>
<keyword evidence="9 18" id="KW-0999">Mitochondrion inner membrane</keyword>
<evidence type="ECO:0000256" key="4">
    <source>
        <dbReference type="ARBA" id="ARBA00012944"/>
    </source>
</evidence>
<evidence type="ECO:0000256" key="16">
    <source>
        <dbReference type="ARBA" id="ARBA00023136"/>
    </source>
</evidence>
<feature type="transmembrane region" description="Helical" evidence="18">
    <location>
        <begin position="87"/>
        <end position="108"/>
    </location>
</feature>
<keyword evidence="8 18" id="KW-0812">Transmembrane</keyword>
<name>A0A8A9WFH3_9ARAC</name>
<evidence type="ECO:0000256" key="15">
    <source>
        <dbReference type="ARBA" id="ARBA00023128"/>
    </source>
</evidence>
<dbReference type="AlphaFoldDB" id="A0A8A9WFH3"/>
<evidence type="ECO:0000259" key="19">
    <source>
        <dbReference type="Pfam" id="PF00361"/>
    </source>
</evidence>
<feature type="transmembrane region" description="Helical" evidence="18">
    <location>
        <begin position="244"/>
        <end position="265"/>
    </location>
</feature>
<comment type="catalytic activity">
    <reaction evidence="17 18">
        <text>a ubiquinone + NADH + 5 H(+)(in) = a ubiquinol + NAD(+) + 4 H(+)(out)</text>
        <dbReference type="Rhea" id="RHEA:29091"/>
        <dbReference type="Rhea" id="RHEA-COMP:9565"/>
        <dbReference type="Rhea" id="RHEA-COMP:9566"/>
        <dbReference type="ChEBI" id="CHEBI:15378"/>
        <dbReference type="ChEBI" id="CHEBI:16389"/>
        <dbReference type="ChEBI" id="CHEBI:17976"/>
        <dbReference type="ChEBI" id="CHEBI:57540"/>
        <dbReference type="ChEBI" id="CHEBI:57945"/>
        <dbReference type="EC" id="7.1.1.2"/>
    </reaction>
</comment>
<dbReference type="PANTHER" id="PTHR46552">
    <property type="entry name" value="NADH-UBIQUINONE OXIDOREDUCTASE CHAIN 2"/>
    <property type="match status" value="1"/>
</dbReference>
<comment type="subcellular location">
    <subcellularLocation>
        <location evidence="2 18">Mitochondrion inner membrane</location>
        <topology evidence="2 18">Multi-pass membrane protein</topology>
    </subcellularLocation>
</comment>
<evidence type="ECO:0000256" key="8">
    <source>
        <dbReference type="ARBA" id="ARBA00022692"/>
    </source>
</evidence>
<evidence type="ECO:0000256" key="10">
    <source>
        <dbReference type="ARBA" id="ARBA00022967"/>
    </source>
</evidence>
<evidence type="ECO:0000256" key="12">
    <source>
        <dbReference type="ARBA" id="ARBA00022989"/>
    </source>
</evidence>
<keyword evidence="6" id="KW-0813">Transport</keyword>
<keyword evidence="11 18" id="KW-0249">Electron transport</keyword>
<evidence type="ECO:0000256" key="1">
    <source>
        <dbReference type="ARBA" id="ARBA00003257"/>
    </source>
</evidence>
<dbReference type="GO" id="GO:0006120">
    <property type="term" value="P:mitochondrial electron transport, NADH to ubiquinone"/>
    <property type="evidence" value="ECO:0007669"/>
    <property type="project" value="InterPro"/>
</dbReference>
<keyword evidence="7 18" id="KW-0679">Respiratory chain</keyword>
<dbReference type="PRINTS" id="PR01436">
    <property type="entry name" value="NADHDHGNASE2"/>
</dbReference>
<dbReference type="InterPro" id="IPR001750">
    <property type="entry name" value="ND/Mrp_TM"/>
</dbReference>
<evidence type="ECO:0000256" key="13">
    <source>
        <dbReference type="ARBA" id="ARBA00023027"/>
    </source>
</evidence>
<comment type="function">
    <text evidence="1">Core subunit of the mitochondrial membrane respiratory chain NADH dehydrogenase (Complex I) that is believed to belong to the minimal assembly required for catalysis. Complex I functions in the transfer of electrons from NADH to the respiratory chain. The immediate electron acceptor for the enzyme is believed to be ubiquinone.</text>
</comment>
<evidence type="ECO:0000256" key="18">
    <source>
        <dbReference type="RuleBase" id="RU003403"/>
    </source>
</evidence>
<dbReference type="GO" id="GO:0008137">
    <property type="term" value="F:NADH dehydrogenase (ubiquinone) activity"/>
    <property type="evidence" value="ECO:0007669"/>
    <property type="project" value="UniProtKB-EC"/>
</dbReference>
<feature type="transmembrane region" description="Helical" evidence="18">
    <location>
        <begin position="46"/>
        <end position="67"/>
    </location>
</feature>
<evidence type="ECO:0000256" key="11">
    <source>
        <dbReference type="ARBA" id="ARBA00022982"/>
    </source>
</evidence>
<feature type="transmembrane region" description="Helical" evidence="18">
    <location>
        <begin position="173"/>
        <end position="193"/>
    </location>
</feature>
<dbReference type="GO" id="GO:0005743">
    <property type="term" value="C:mitochondrial inner membrane"/>
    <property type="evidence" value="ECO:0007669"/>
    <property type="project" value="UniProtKB-SubCell"/>
</dbReference>
<dbReference type="EC" id="7.1.1.2" evidence="4 18"/>
<keyword evidence="16 18" id="KW-0472">Membrane</keyword>
<evidence type="ECO:0000256" key="17">
    <source>
        <dbReference type="ARBA" id="ARBA00049551"/>
    </source>
</evidence>
<comment type="function">
    <text evidence="18">Core subunit of the mitochondrial membrane respiratory chain NADH dehydrogenase (Complex I) which catalyzes electron transfer from NADH through the respiratory chain, using ubiquinone as an electron acceptor. Essential for the catalytic activity and assembly of complex I.</text>
</comment>
<evidence type="ECO:0000256" key="2">
    <source>
        <dbReference type="ARBA" id="ARBA00004448"/>
    </source>
</evidence>
<evidence type="ECO:0000256" key="14">
    <source>
        <dbReference type="ARBA" id="ARBA00023075"/>
    </source>
</evidence>
<gene>
    <name evidence="20" type="primary">nad2</name>
</gene>
<feature type="domain" description="NADH:quinone oxidoreductase/Mrp antiporter transmembrane" evidence="19">
    <location>
        <begin position="73"/>
        <end position="256"/>
    </location>
</feature>
<feature type="transmembrane region" description="Helical" evidence="18">
    <location>
        <begin position="213"/>
        <end position="232"/>
    </location>
</feature>
<evidence type="ECO:0000313" key="20">
    <source>
        <dbReference type="EMBL" id="QTT58085.1"/>
    </source>
</evidence>
<geneLocation type="mitochondrion" evidence="20"/>
<keyword evidence="15 18" id="KW-0496">Mitochondrion</keyword>
<evidence type="ECO:0000256" key="3">
    <source>
        <dbReference type="ARBA" id="ARBA00007012"/>
    </source>
</evidence>
<feature type="transmembrane region" description="Helical" evidence="18">
    <location>
        <begin position="15"/>
        <end position="34"/>
    </location>
</feature>
<comment type="similarity">
    <text evidence="3 18">Belongs to the complex I subunit 2 family.</text>
</comment>
<feature type="transmembrane region" description="Helical" evidence="18">
    <location>
        <begin position="285"/>
        <end position="308"/>
    </location>
</feature>
<evidence type="ECO:0000256" key="9">
    <source>
        <dbReference type="ARBA" id="ARBA00022792"/>
    </source>
</evidence>
<dbReference type="InterPro" id="IPR050175">
    <property type="entry name" value="Complex_I_Subunit_2"/>
</dbReference>
<dbReference type="Pfam" id="PF00361">
    <property type="entry name" value="Proton_antipo_M"/>
    <property type="match status" value="1"/>
</dbReference>
<feature type="transmembrane region" description="Helical" evidence="18">
    <location>
        <begin position="115"/>
        <end position="138"/>
    </location>
</feature>
<evidence type="ECO:0000256" key="6">
    <source>
        <dbReference type="ARBA" id="ARBA00022448"/>
    </source>
</evidence>
<dbReference type="InterPro" id="IPR003917">
    <property type="entry name" value="NADH_UbQ_OxRdtase_chain2"/>
</dbReference>
<reference evidence="20" key="1">
    <citation type="submission" date="2021-01" db="EMBL/GenBank/DDBJ databases">
        <title>The complete mitochondrial genome of Phintella cavaleriei.</title>
        <authorList>
            <person name="Xia P.-L."/>
            <person name="Yang W.-J."/>
            <person name="Luo Y."/>
        </authorList>
    </citation>
    <scope>NUCLEOTIDE SEQUENCE</scope>
</reference>
<proteinExistence type="inferred from homology"/>
<keyword evidence="10 18" id="KW-1278">Translocase</keyword>
<accession>A0A8A9WFH3</accession>
<keyword evidence="12 18" id="KW-1133">Transmembrane helix</keyword>